<dbReference type="PANTHER" id="PTHR30562">
    <property type="entry name" value="UVRC/OXIDOREDUCTASE"/>
    <property type="match status" value="1"/>
</dbReference>
<comment type="subcellular location">
    <subcellularLocation>
        <location evidence="7">Cytoplasm</location>
    </subcellularLocation>
</comment>
<dbReference type="InterPro" id="IPR010994">
    <property type="entry name" value="RuvA_2-like"/>
</dbReference>
<dbReference type="Gene3D" id="1.10.150.20">
    <property type="entry name" value="5' to 3' exonuclease, C-terminal subdomain"/>
    <property type="match status" value="1"/>
</dbReference>
<keyword evidence="5 7" id="KW-0234">DNA repair</keyword>
<evidence type="ECO:0000259" key="8">
    <source>
        <dbReference type="PROSITE" id="PS50151"/>
    </source>
</evidence>
<evidence type="ECO:0000256" key="4">
    <source>
        <dbReference type="ARBA" id="ARBA00022881"/>
    </source>
</evidence>
<accession>A0ABT3P5N6</accession>
<evidence type="ECO:0000256" key="6">
    <source>
        <dbReference type="ARBA" id="ARBA00023236"/>
    </source>
</evidence>
<proteinExistence type="inferred from homology"/>
<dbReference type="SUPFAM" id="SSF82771">
    <property type="entry name" value="GIY-YIG endonuclease"/>
    <property type="match status" value="1"/>
</dbReference>
<organism evidence="11 12">
    <name type="scientific">Alteromonas aquimaris</name>
    <dbReference type="NCBI Taxonomy" id="2998417"/>
    <lineage>
        <taxon>Bacteria</taxon>
        <taxon>Pseudomonadati</taxon>
        <taxon>Pseudomonadota</taxon>
        <taxon>Gammaproteobacteria</taxon>
        <taxon>Alteromonadales</taxon>
        <taxon>Alteromonadaceae</taxon>
        <taxon>Alteromonas/Salinimonas group</taxon>
        <taxon>Alteromonas</taxon>
    </lineage>
</organism>
<dbReference type="InterPro" id="IPR001943">
    <property type="entry name" value="UVR_dom"/>
</dbReference>
<dbReference type="InterPro" id="IPR047296">
    <property type="entry name" value="GIY-YIG_UvrC_Cho"/>
</dbReference>
<dbReference type="PROSITE" id="PS50151">
    <property type="entry name" value="UVR"/>
    <property type="match status" value="1"/>
</dbReference>
<dbReference type="EMBL" id="JAPFRD010000009">
    <property type="protein sequence ID" value="MCW8108083.1"/>
    <property type="molecule type" value="Genomic_DNA"/>
</dbReference>
<comment type="function">
    <text evidence="7">The UvrABC repair system catalyzes the recognition and processing of DNA lesions. UvrC both incises the 5' and 3' sides of the lesion. The N-terminal half is responsible for the 3' incision and the C-terminal half is responsible for the 5' incision.</text>
</comment>
<dbReference type="InterPro" id="IPR003583">
    <property type="entry name" value="Hlx-hairpin-Hlx_DNA-bd_motif"/>
</dbReference>
<dbReference type="InterPro" id="IPR001162">
    <property type="entry name" value="UvrC_RNase_H_dom"/>
</dbReference>
<dbReference type="HAMAP" id="MF_00203">
    <property type="entry name" value="UvrC"/>
    <property type="match status" value="1"/>
</dbReference>
<evidence type="ECO:0000256" key="2">
    <source>
        <dbReference type="ARBA" id="ARBA00022763"/>
    </source>
</evidence>
<dbReference type="InterPro" id="IPR000305">
    <property type="entry name" value="GIY-YIG_endonuc"/>
</dbReference>
<protein>
    <recommendedName>
        <fullName evidence="7">UvrABC system protein C</fullName>
        <shortName evidence="7">Protein UvrC</shortName>
    </recommendedName>
    <alternativeName>
        <fullName evidence="7">Excinuclease ABC subunit C</fullName>
    </alternativeName>
</protein>
<keyword evidence="6 7" id="KW-0742">SOS response</keyword>
<evidence type="ECO:0000256" key="7">
    <source>
        <dbReference type="HAMAP-Rule" id="MF_00203"/>
    </source>
</evidence>
<dbReference type="Pfam" id="PF22920">
    <property type="entry name" value="UvrC_RNaseH"/>
    <property type="match status" value="1"/>
</dbReference>
<dbReference type="InterPro" id="IPR035901">
    <property type="entry name" value="GIY-YIG_endonuc_sf"/>
</dbReference>
<evidence type="ECO:0000259" key="9">
    <source>
        <dbReference type="PROSITE" id="PS50164"/>
    </source>
</evidence>
<dbReference type="Gene3D" id="3.40.1440.10">
    <property type="entry name" value="GIY-YIG endonuclease"/>
    <property type="match status" value="1"/>
</dbReference>
<comment type="similarity">
    <text evidence="7">Belongs to the UvrC family.</text>
</comment>
<keyword evidence="1 7" id="KW-0963">Cytoplasm</keyword>
<gene>
    <name evidence="7 11" type="primary">uvrC</name>
    <name evidence="11" type="ORF">OPS25_06210</name>
</gene>
<dbReference type="InterPro" id="IPR036876">
    <property type="entry name" value="UVR_dom_sf"/>
</dbReference>
<feature type="domain" description="GIY-YIG" evidence="9">
    <location>
        <begin position="15"/>
        <end position="93"/>
    </location>
</feature>
<evidence type="ECO:0000256" key="5">
    <source>
        <dbReference type="ARBA" id="ARBA00023204"/>
    </source>
</evidence>
<keyword evidence="4 7" id="KW-0267">Excision nuclease</keyword>
<dbReference type="NCBIfam" id="TIGR00194">
    <property type="entry name" value="uvrC"/>
    <property type="match status" value="1"/>
</dbReference>
<dbReference type="Proteomes" id="UP001142810">
    <property type="component" value="Unassembled WGS sequence"/>
</dbReference>
<keyword evidence="3 7" id="KW-0228">DNA excision</keyword>
<dbReference type="SUPFAM" id="SSF47781">
    <property type="entry name" value="RuvA domain 2-like"/>
    <property type="match status" value="1"/>
</dbReference>
<evidence type="ECO:0000256" key="1">
    <source>
        <dbReference type="ARBA" id="ARBA00022490"/>
    </source>
</evidence>
<dbReference type="PROSITE" id="PS50164">
    <property type="entry name" value="GIY_YIG"/>
    <property type="match status" value="1"/>
</dbReference>
<keyword evidence="2 7" id="KW-0227">DNA damage</keyword>
<comment type="caution">
    <text evidence="11">The sequence shown here is derived from an EMBL/GenBank/DDBJ whole genome shotgun (WGS) entry which is preliminary data.</text>
</comment>
<dbReference type="Pfam" id="PF01541">
    <property type="entry name" value="GIY-YIG"/>
    <property type="match status" value="1"/>
</dbReference>
<dbReference type="Pfam" id="PF08459">
    <property type="entry name" value="UvrC_RNaseH_dom"/>
    <property type="match status" value="1"/>
</dbReference>
<dbReference type="RefSeq" id="WP_265616780.1">
    <property type="nucleotide sequence ID" value="NZ_JAPFRD010000009.1"/>
</dbReference>
<name>A0ABT3P5N6_9ALTE</name>
<evidence type="ECO:0000313" key="12">
    <source>
        <dbReference type="Proteomes" id="UP001142810"/>
    </source>
</evidence>
<dbReference type="Pfam" id="PF02151">
    <property type="entry name" value="UVR"/>
    <property type="match status" value="1"/>
</dbReference>
<evidence type="ECO:0000259" key="10">
    <source>
        <dbReference type="PROSITE" id="PS50165"/>
    </source>
</evidence>
<dbReference type="Pfam" id="PF14520">
    <property type="entry name" value="HHH_5"/>
    <property type="match status" value="1"/>
</dbReference>
<keyword evidence="12" id="KW-1185">Reference proteome</keyword>
<dbReference type="InterPro" id="IPR004791">
    <property type="entry name" value="UvrC"/>
</dbReference>
<evidence type="ECO:0000256" key="3">
    <source>
        <dbReference type="ARBA" id="ARBA00022769"/>
    </source>
</evidence>
<dbReference type="CDD" id="cd10434">
    <property type="entry name" value="GIY-YIG_UvrC_Cho"/>
    <property type="match status" value="1"/>
</dbReference>
<dbReference type="PROSITE" id="PS50165">
    <property type="entry name" value="UVRC"/>
    <property type="match status" value="1"/>
</dbReference>
<dbReference type="Gene3D" id="4.10.860.10">
    <property type="entry name" value="UVR domain"/>
    <property type="match status" value="1"/>
</dbReference>
<dbReference type="PANTHER" id="PTHR30562:SF1">
    <property type="entry name" value="UVRABC SYSTEM PROTEIN C"/>
    <property type="match status" value="1"/>
</dbReference>
<dbReference type="SMART" id="SM00465">
    <property type="entry name" value="GIYc"/>
    <property type="match status" value="1"/>
</dbReference>
<feature type="domain" description="UvrC family homology region profile" evidence="10">
    <location>
        <begin position="253"/>
        <end position="477"/>
    </location>
</feature>
<dbReference type="SUPFAM" id="SSF46600">
    <property type="entry name" value="C-terminal UvrC-binding domain of UvrB"/>
    <property type="match status" value="1"/>
</dbReference>
<dbReference type="InterPro" id="IPR050066">
    <property type="entry name" value="UvrABC_protein_C"/>
</dbReference>
<dbReference type="SMART" id="SM00278">
    <property type="entry name" value="HhH1"/>
    <property type="match status" value="2"/>
</dbReference>
<feature type="domain" description="UVR" evidence="8">
    <location>
        <begin position="203"/>
        <end position="238"/>
    </location>
</feature>
<dbReference type="NCBIfam" id="NF001824">
    <property type="entry name" value="PRK00558.1-5"/>
    <property type="match status" value="1"/>
</dbReference>
<dbReference type="Gene3D" id="3.30.420.340">
    <property type="entry name" value="UvrC, RNAse H endonuclease domain"/>
    <property type="match status" value="1"/>
</dbReference>
<sequence length="605" mass="69069">MSDFDANEFLKHLSHQPGVYRMYNQEGDVIYVGKAKNLKNRVSSYFRMKVDNAKTRALVSQIANMDVTVVNSETEAFLLENNFIKKYKPRYNVLLRDDKSYPFIFLSAHDHPRLAFHRGPQKAKGEYFGPYPSAWSVRESLRSMQRIFPVRQCEDSYYRARSRPCLQYQMKRCSAPCVEGYVSDEEYQEQVSLARLFLQGKNQQVIATMVDKMERASESLNFEAAARYRDQINVLRKVQERQWVSGTLDEMDVFGFAVKGGMACIQVLFIRDNQLLGSKAYFPKVPANTEQEEIFESFFLQFYLAGNKIIPKQIVLNTALSDEPAIIDLLSHEAKHKVKLFRGAREEKRRYLQLAQKNAESALEAQFGKQQSILARYIDLESALERDMPIQRMECFDISHTAGEQTVASCVVFNREGPLKSDYRRFNIEGITPGDDYAAMAQALKRRYKNVKEVSKIPDILFIDGGKGQLAQAENFFEDWPEEAKPLLIGVAKGTTRKPGLETLILAGSHETIALDSHSPGLHLIQHIRDESHRFAISGHRNRRQKVKTTSSLESIPGIGAKRRQTLLKYMGGLQGLKKASKDEIANVPGISKELAETIYDHLHL</sequence>
<dbReference type="InterPro" id="IPR038476">
    <property type="entry name" value="UvrC_RNase_H_dom_sf"/>
</dbReference>
<reference evidence="11" key="1">
    <citation type="submission" date="2022-11" db="EMBL/GenBank/DDBJ databases">
        <title>Alteromonas sp. nov., isolated from sea water of the Qingdao.</title>
        <authorList>
            <person name="Wang Q."/>
        </authorList>
    </citation>
    <scope>NUCLEOTIDE SEQUENCE</scope>
    <source>
        <strain evidence="11">ASW11-7</strain>
    </source>
</reference>
<comment type="subunit">
    <text evidence="7">Interacts with UvrB in an incision complex.</text>
</comment>
<evidence type="ECO:0000313" key="11">
    <source>
        <dbReference type="EMBL" id="MCW8108083.1"/>
    </source>
</evidence>